<dbReference type="InterPro" id="IPR006757">
    <property type="entry name" value="OGF_rcpt"/>
</dbReference>
<evidence type="ECO:0000313" key="5">
    <source>
        <dbReference type="Proteomes" id="UP000567179"/>
    </source>
</evidence>
<organism evidence="4 5">
    <name type="scientific">Psilocybe cf. subviscida</name>
    <dbReference type="NCBI Taxonomy" id="2480587"/>
    <lineage>
        <taxon>Eukaryota</taxon>
        <taxon>Fungi</taxon>
        <taxon>Dikarya</taxon>
        <taxon>Basidiomycota</taxon>
        <taxon>Agaricomycotina</taxon>
        <taxon>Agaricomycetes</taxon>
        <taxon>Agaricomycetidae</taxon>
        <taxon>Agaricales</taxon>
        <taxon>Agaricineae</taxon>
        <taxon>Strophariaceae</taxon>
        <taxon>Psilocybe</taxon>
    </lineage>
</organism>
<reference evidence="4 5" key="1">
    <citation type="journal article" date="2020" name="ISME J.">
        <title>Uncovering the hidden diversity of litter-decomposition mechanisms in mushroom-forming fungi.</title>
        <authorList>
            <person name="Floudas D."/>
            <person name="Bentzer J."/>
            <person name="Ahren D."/>
            <person name="Johansson T."/>
            <person name="Persson P."/>
            <person name="Tunlid A."/>
        </authorList>
    </citation>
    <scope>NUCLEOTIDE SEQUENCE [LARGE SCALE GENOMIC DNA]</scope>
    <source>
        <strain evidence="4 5">CBS 101986</strain>
    </source>
</reference>
<evidence type="ECO:0000256" key="2">
    <source>
        <dbReference type="SAM" id="MobiDB-lite"/>
    </source>
</evidence>
<dbReference type="PANTHER" id="PTHR14015">
    <property type="entry name" value="OPIOID GROWTH FACTOR RECEPTOR OGFR ZETA-TYPE OPIOID RECEPTOR"/>
    <property type="match status" value="1"/>
</dbReference>
<evidence type="ECO:0000259" key="3">
    <source>
        <dbReference type="Pfam" id="PF04664"/>
    </source>
</evidence>
<dbReference type="InterPro" id="IPR039574">
    <property type="entry name" value="OGFr"/>
</dbReference>
<dbReference type="GO" id="GO:0016020">
    <property type="term" value="C:membrane"/>
    <property type="evidence" value="ECO:0007669"/>
    <property type="project" value="InterPro"/>
</dbReference>
<dbReference type="GO" id="GO:0140625">
    <property type="term" value="F:opioid growth factor receptor activity"/>
    <property type="evidence" value="ECO:0007669"/>
    <property type="project" value="InterPro"/>
</dbReference>
<keyword evidence="5" id="KW-1185">Reference proteome</keyword>
<feature type="domain" description="Opioid growth factor receptor (OGFr) conserved" evidence="3">
    <location>
        <begin position="20"/>
        <end position="217"/>
    </location>
</feature>
<dbReference type="EMBL" id="JAACJJ010000043">
    <property type="protein sequence ID" value="KAF5315165.1"/>
    <property type="molecule type" value="Genomic_DNA"/>
</dbReference>
<evidence type="ECO:0000256" key="1">
    <source>
        <dbReference type="ARBA" id="ARBA00010365"/>
    </source>
</evidence>
<sequence>MSIPRDVVEFLEEYPDVDDNPSEVSNLQFYSNKLRCRPDGKTIEEIHEKWFGDYSKLEYKHGFIQWLFPIREYGMNYESQPLQTHEISAMKADSVILQRVISSYELMLDFYGMRLVSEETGLLDRTLPPRNYASRYHNLVRSSHNNLRISRILKCLSELGLERLNAGFLLHVLNEQSEHSQLNSAGVRSSMDRWWANCIRNEQERVWIRDIIRKVRAEEESSVFTRQMYERALQTRVRTGTLGLDDENQEEDQGTLTEVTHTDV</sequence>
<gene>
    <name evidence="4" type="ORF">D9619_007219</name>
</gene>
<comment type="caution">
    <text evidence="4">The sequence shown here is derived from an EMBL/GenBank/DDBJ whole genome shotgun (WGS) entry which is preliminary data.</text>
</comment>
<dbReference type="Proteomes" id="UP000567179">
    <property type="component" value="Unassembled WGS sequence"/>
</dbReference>
<proteinExistence type="inferred from homology"/>
<dbReference type="OrthoDB" id="9030204at2759"/>
<dbReference type="AlphaFoldDB" id="A0A8H5B264"/>
<evidence type="ECO:0000313" key="4">
    <source>
        <dbReference type="EMBL" id="KAF5315165.1"/>
    </source>
</evidence>
<comment type="similarity">
    <text evidence="1">Belongs to the opioid growth factor receptor family.</text>
</comment>
<name>A0A8H5B264_9AGAR</name>
<dbReference type="Pfam" id="PF04664">
    <property type="entry name" value="OGFr_N"/>
    <property type="match status" value="1"/>
</dbReference>
<protein>
    <recommendedName>
        <fullName evidence="3">Opioid growth factor receptor (OGFr) conserved domain-containing protein</fullName>
    </recommendedName>
</protein>
<feature type="compositionally biased region" description="Polar residues" evidence="2">
    <location>
        <begin position="254"/>
        <end position="264"/>
    </location>
</feature>
<accession>A0A8H5B264</accession>
<feature type="region of interest" description="Disordered" evidence="2">
    <location>
        <begin position="241"/>
        <end position="264"/>
    </location>
</feature>
<dbReference type="PANTHER" id="PTHR14015:SF2">
    <property type="entry name" value="OPIOID GROWTH FACTOR RECEPTOR (OGFR) CONSERVED DOMAIN-CONTAINING PROTEIN"/>
    <property type="match status" value="1"/>
</dbReference>
<feature type="compositionally biased region" description="Acidic residues" evidence="2">
    <location>
        <begin position="244"/>
        <end position="253"/>
    </location>
</feature>